<dbReference type="AlphaFoldDB" id="A0A8S1XXS6"/>
<organism evidence="2 3">
    <name type="scientific">Paramecium pentaurelia</name>
    <dbReference type="NCBI Taxonomy" id="43138"/>
    <lineage>
        <taxon>Eukaryota</taxon>
        <taxon>Sar</taxon>
        <taxon>Alveolata</taxon>
        <taxon>Ciliophora</taxon>
        <taxon>Intramacronucleata</taxon>
        <taxon>Oligohymenophorea</taxon>
        <taxon>Peniculida</taxon>
        <taxon>Parameciidae</taxon>
        <taxon>Paramecium</taxon>
    </lineage>
</organism>
<evidence type="ECO:0000256" key="1">
    <source>
        <dbReference type="SAM" id="SignalP"/>
    </source>
</evidence>
<keyword evidence="3" id="KW-1185">Reference proteome</keyword>
<accession>A0A8S1XXS6</accession>
<gene>
    <name evidence="2" type="ORF">PPENT_87.1.T1430075</name>
</gene>
<dbReference type="Proteomes" id="UP000689195">
    <property type="component" value="Unassembled WGS sequence"/>
</dbReference>
<proteinExistence type="predicted"/>
<protein>
    <submittedName>
        <fullName evidence="2">Uncharacterized protein</fullName>
    </submittedName>
</protein>
<comment type="caution">
    <text evidence="2">The sequence shown here is derived from an EMBL/GenBank/DDBJ whole genome shotgun (WGS) entry which is preliminary data.</text>
</comment>
<dbReference type="EMBL" id="CAJJDO010000143">
    <property type="protein sequence ID" value="CAD8206190.1"/>
    <property type="molecule type" value="Genomic_DNA"/>
</dbReference>
<name>A0A8S1XXS6_9CILI</name>
<evidence type="ECO:0000313" key="3">
    <source>
        <dbReference type="Proteomes" id="UP000689195"/>
    </source>
</evidence>
<dbReference type="OrthoDB" id="306509at2759"/>
<sequence length="364" mass="41811">MIILIFITFIANYNCQAIGSDSCSSFTETPCIESGYCYWDSTQCNPQLCHLVTQQAACRSGGALQIECQPVYYTPPQFVASCYSTAYTAQKIYFYRFISDLSTEDIMQTSTYIIELSNSLPSVEAMDKLYQLDFLSSSNTQLNSIIDLYLNQASILIGQYSHPYYLERAIYESLQNIRDDILSNFLERSATIFKILELIDIYYQRLSTYSEKYYTIYNFVNFNHIHFKYLGFAFQQQAEFSWNTYPENGFFQLTVIYPQIFGIQSAVSPIFMIRISNQINLKYTIKWAITTTYTVQLKNIDLVKMTLYDAEYLSICTNGYCTVDINGSGNYLFVDPTISNSCNDILDLTLCILAKCTINANICN</sequence>
<evidence type="ECO:0000313" key="2">
    <source>
        <dbReference type="EMBL" id="CAD8206190.1"/>
    </source>
</evidence>
<keyword evidence="1" id="KW-0732">Signal</keyword>
<feature type="signal peptide" evidence="1">
    <location>
        <begin position="1"/>
        <end position="17"/>
    </location>
</feature>
<reference evidence="2" key="1">
    <citation type="submission" date="2021-01" db="EMBL/GenBank/DDBJ databases">
        <authorList>
            <consortium name="Genoscope - CEA"/>
            <person name="William W."/>
        </authorList>
    </citation>
    <scope>NUCLEOTIDE SEQUENCE</scope>
</reference>
<feature type="chain" id="PRO_5035737212" evidence="1">
    <location>
        <begin position="18"/>
        <end position="364"/>
    </location>
</feature>